<evidence type="ECO:0000313" key="3">
    <source>
        <dbReference type="Proteomes" id="UP000807306"/>
    </source>
</evidence>
<evidence type="ECO:0000313" key="2">
    <source>
        <dbReference type="EMBL" id="KAF9532492.1"/>
    </source>
</evidence>
<keyword evidence="1" id="KW-0812">Transmembrane</keyword>
<reference evidence="2" key="1">
    <citation type="submission" date="2020-11" db="EMBL/GenBank/DDBJ databases">
        <authorList>
            <consortium name="DOE Joint Genome Institute"/>
            <person name="Ahrendt S."/>
            <person name="Riley R."/>
            <person name="Andreopoulos W."/>
            <person name="Labutti K."/>
            <person name="Pangilinan J."/>
            <person name="Ruiz-Duenas F.J."/>
            <person name="Barrasa J.M."/>
            <person name="Sanchez-Garcia M."/>
            <person name="Camarero S."/>
            <person name="Miyauchi S."/>
            <person name="Serrano A."/>
            <person name="Linde D."/>
            <person name="Babiker R."/>
            <person name="Drula E."/>
            <person name="Ayuso-Fernandez I."/>
            <person name="Pacheco R."/>
            <person name="Padilla G."/>
            <person name="Ferreira P."/>
            <person name="Barriuso J."/>
            <person name="Kellner H."/>
            <person name="Castanera R."/>
            <person name="Alfaro M."/>
            <person name="Ramirez L."/>
            <person name="Pisabarro A.G."/>
            <person name="Kuo A."/>
            <person name="Tritt A."/>
            <person name="Lipzen A."/>
            <person name="He G."/>
            <person name="Yan M."/>
            <person name="Ng V."/>
            <person name="Cullen D."/>
            <person name="Martin F."/>
            <person name="Rosso M.-N."/>
            <person name="Henrissat B."/>
            <person name="Hibbett D."/>
            <person name="Martinez A.T."/>
            <person name="Grigoriev I.V."/>
        </authorList>
    </citation>
    <scope>NUCLEOTIDE SEQUENCE</scope>
    <source>
        <strain evidence="2">CBS 506.95</strain>
    </source>
</reference>
<protein>
    <submittedName>
        <fullName evidence="2">Uncharacterized protein</fullName>
    </submittedName>
</protein>
<keyword evidence="1" id="KW-1133">Transmembrane helix</keyword>
<feature type="transmembrane region" description="Helical" evidence="1">
    <location>
        <begin position="20"/>
        <end position="41"/>
    </location>
</feature>
<name>A0A9P6ENZ1_9AGAR</name>
<organism evidence="2 3">
    <name type="scientific">Crepidotus variabilis</name>
    <dbReference type="NCBI Taxonomy" id="179855"/>
    <lineage>
        <taxon>Eukaryota</taxon>
        <taxon>Fungi</taxon>
        <taxon>Dikarya</taxon>
        <taxon>Basidiomycota</taxon>
        <taxon>Agaricomycotina</taxon>
        <taxon>Agaricomycetes</taxon>
        <taxon>Agaricomycetidae</taxon>
        <taxon>Agaricales</taxon>
        <taxon>Agaricineae</taxon>
        <taxon>Crepidotaceae</taxon>
        <taxon>Crepidotus</taxon>
    </lineage>
</organism>
<gene>
    <name evidence="2" type="ORF">CPB83DRAFT_624424</name>
</gene>
<dbReference type="Proteomes" id="UP000807306">
    <property type="component" value="Unassembled WGS sequence"/>
</dbReference>
<keyword evidence="3" id="KW-1185">Reference proteome</keyword>
<proteinExistence type="predicted"/>
<dbReference type="AlphaFoldDB" id="A0A9P6ENZ1"/>
<dbReference type="EMBL" id="MU157831">
    <property type="protein sequence ID" value="KAF9532492.1"/>
    <property type="molecule type" value="Genomic_DNA"/>
</dbReference>
<sequence length="79" mass="8683">MDRDSEYSGSSDYLPLSLAAKHTPVVLIGMSGNAFCLVAAYSRRVPHRKFYLCIAYTALLSTHPPAIPISSTFPEQFGF</sequence>
<keyword evidence="1" id="KW-0472">Membrane</keyword>
<accession>A0A9P6ENZ1</accession>
<comment type="caution">
    <text evidence="2">The sequence shown here is derived from an EMBL/GenBank/DDBJ whole genome shotgun (WGS) entry which is preliminary data.</text>
</comment>
<evidence type="ECO:0000256" key="1">
    <source>
        <dbReference type="SAM" id="Phobius"/>
    </source>
</evidence>